<gene>
    <name evidence="2" type="ORF">O6R05_04100</name>
</gene>
<organism evidence="2 3">
    <name type="scientific">Peptoniphilus equinus</name>
    <dbReference type="NCBI Taxonomy" id="3016343"/>
    <lineage>
        <taxon>Bacteria</taxon>
        <taxon>Bacillati</taxon>
        <taxon>Bacillota</taxon>
        <taxon>Tissierellia</taxon>
        <taxon>Tissierellales</taxon>
        <taxon>Peptoniphilaceae</taxon>
        <taxon>Peptoniphilus</taxon>
    </lineage>
</organism>
<proteinExistence type="predicted"/>
<evidence type="ECO:0000313" key="2">
    <source>
        <dbReference type="EMBL" id="WBW50741.1"/>
    </source>
</evidence>
<feature type="region of interest" description="Disordered" evidence="1">
    <location>
        <begin position="245"/>
        <end position="294"/>
    </location>
</feature>
<evidence type="ECO:0000256" key="1">
    <source>
        <dbReference type="SAM" id="MobiDB-lite"/>
    </source>
</evidence>
<name>A0ABY7QWD1_9FIRM</name>
<dbReference type="EMBL" id="CP115667">
    <property type="protein sequence ID" value="WBW50741.1"/>
    <property type="molecule type" value="Genomic_DNA"/>
</dbReference>
<sequence length="443" mass="50402">MELRYMNYAYEKNYTVQPGTHLLRDDQSYYEATSSNVFLGTDRVYGDIFTVNRREPKWFVEDGKVYFQSDEAKLTFELDYDHRLDLMQQILGNAMVRMVLRKILDNIDMDYRITPSDNTVSFTGKDISFTLVSKIETIVNHLLLSNLTVKNNDGRFYVRGYGSVTAEGPALERTGECAILRIAEISRNTDTITLHILTGRRAFDDYFKKSKLIENLTQYLQVSEDQIGRKVKDLILDRNYEATLQKNPPPLSFENGTPSPTDLNRSQDSDEPDASTVEPDAIKNDDPSNLSSDAALTHHPYEMTESLNQAQAKEAAIEPPTSADKAIEALRKVKTEIDGINYIYKVVREFKVEEAIAAARLLIKESKTAVILGFPLKEQSEFYVARSYDINVNLKDVADKMDASIFQKKTGNMYEIEGTLPTIHLANVLEAFLLTIRHHTMAE</sequence>
<dbReference type="RefSeq" id="WP_271192265.1">
    <property type="nucleotide sequence ID" value="NZ_CP115667.1"/>
</dbReference>
<feature type="compositionally biased region" description="Polar residues" evidence="1">
    <location>
        <begin position="254"/>
        <end position="266"/>
    </location>
</feature>
<evidence type="ECO:0000313" key="3">
    <source>
        <dbReference type="Proteomes" id="UP001210339"/>
    </source>
</evidence>
<protein>
    <submittedName>
        <fullName evidence="2">Uncharacterized protein</fullName>
    </submittedName>
</protein>
<reference evidence="2 3" key="1">
    <citation type="submission" date="2023-01" db="EMBL/GenBank/DDBJ databases">
        <authorList>
            <person name="Lee S.H."/>
            <person name="Jung H.S."/>
            <person name="Yun J.U."/>
        </authorList>
    </citation>
    <scope>NUCLEOTIDE SEQUENCE [LARGE SCALE GENOMIC DNA]</scope>
    <source>
        <strain evidence="2 3">CBA3646</strain>
    </source>
</reference>
<dbReference type="Proteomes" id="UP001210339">
    <property type="component" value="Chromosome"/>
</dbReference>
<accession>A0ABY7QWD1</accession>
<keyword evidence="3" id="KW-1185">Reference proteome</keyword>